<dbReference type="GeneID" id="13287496"/>
<feature type="compositionally biased region" description="Basic and acidic residues" evidence="1">
    <location>
        <begin position="72"/>
        <end position="87"/>
    </location>
</feature>
<proteinExistence type="predicted"/>
<sequence>MPCTDASCRSEDTRSNTTSTTPTPPPSARNTTCRRAPMSRWRQKGFVQDSDEEEESQIESQASSKQNAHLGAHIDRDGKVEEPEIRPDGTGNGGQNILCVDTQAIGSLEEPKRHSERTATPTKPTSQHRPTPSPFTPGPSLAIGRGQTDSPDPLQIPLSPKNLKVAAAVSSQLLGSPTVLREGSSSAPGCENANSSQILGETLRKSQPTNKRDVSNSTVDVLGKFGIAPLSDESDDDVLSDPPSDLESPPTRVAFAEPHRRTAVQVVIPSSTALQRHLTEQASRREFRQRKPIQLHPYALEGELYRREVQSRGLKPVARARSPQRQVTGYDGESQEKNFDPNEAPSSSPPEPEIPVSTPDVSRPRSHVEPGNLNRRPALNSTRRLASSQLRLPPATKRQGTNFSSTKVVSEPPRTDESPMPRNIWDIPLNSPPGSSSPPLPGNGAIRRLGRPSFTALVQNLPTPSTSSVFQDDARPTPEEDSDSVPRTVSRSGGELRRPVRIILSDSSSSASEAPSEPEDIELRKVSRKIKGVLPASWLRLDKETQERRKAQERDRQRSRMDALQSPELSEPQRGVAQRIHRPAGRSQRHGPISPRFNDILMISDDSDNEPMTPGIQHAQEMHETAKADLALAAIFDDRYAADNLSDMENDRLHLPTLGGAGNKRKRQTKITDALRGKKRRKQSGGMTSTSALVKHTLDRRPQKKKCRTNALRRPPPPAMSIVDIHLSPTKRPGSEPQFLKIARRQALRRPDLARQSPDTKQIRLHSAQDTEEANLTLRNWREGILKPRPVATTESYVGRQPLVHNSGNKQASHGQSTADTSSVKSLDQRSDFGSEVSRARKRAPLSHGLIKFKRTGTLRSQSSRHNKKTWGTHQKRSHALIPAFRNAQLEGEEKTFSRDHRKIAFEHGLRRADQQFDLPPPPERFHMNPQLARYLADDDAVLPPLPTTASIGEPDAKTSEKQLAPKKRLVRKRLAQRIDVETREYRQPSEPAIQEIFDAVVPNPQQALEREIESLVLQGLGPHGTRYPITFEIHSLASGTYFHSSTFVGSDGFRRALTTGKPDGRDLDEPAGYCTFRYGVLPIKFGPWGDETCSQIQNLASNIFAPFDVHTSTSEEHVQPSEDTLNHATQFLRTLIGYLSDHVSFPDPVDRKGFVERMLPIIQSLFHSVLNTQGFVSLQEAVTDSEWNRNIIRIMAYLLVTTMQVYQIAQHPLVGSNGHGSATSLIKSLSGAIVAQLIERGIPELSAFLEGNKRHAIRENGVQDSDLLVECTVLCMHTLEGMKIPQCGFWDIFGAQLSSKVSEVTHVASFEATWATIYTLLPFSEIDVSGIPIRNRPAVRAENWICVRDLLKRLYELYPATSRRHGTSINEYVRTTLARCHRLIKYWHWEHPEHMLITTFDFFGQNGLRQLRHEASKGSASFLDHLSVEQSLGLEPNESGFHVALKCLALGLQGMGKSYAEKKIRSFVFRTIPNHGRGYPKDQTLEEESLAALRNHHDLLSVLYWAAPAPCRPKLSHIRDLVNHETSHREACRLNVRAWANLTAFQLSTEEPYVAAKPFALWFKDIMHQSLKQYRLAKTEADDYMKSGVLDGTTDVSAVMVRQMMEKNQEQVIATLRDCMAGMRKSIKTARDPACLAAFLRDTDIVHLLELPHLQDRRLINVIMDALAIFRDYAAMQKVAASVKESQTTSEESQDYGDFPDLDDFDDQDSKTPDETVTQPGLEFIQTPLWHLLSNAFGADRAPDENLLMDCVVTWISVASAQVTSGQRMWSDYVDSYSPTSWMQLRQTEQTRKFEPYYMAALIDSDSKVYEEHRHELIKAMFLSLVERESMLRFQHLLLAAILRIDHHHPLLHNLPYFRQQDTSDFDVSAETLRNRRLALISSILSNMRDDMHATTRGNPASAPHMKRAYATILKDFMTTMKFNYQQLQQGATVTGAYVEFVQKVVQFLKQYTNDICPVLPFFTDSVAFPLPAGDPTYVVARLCGYAPKVHDSGTAKQLSVFIQTVAQQAAADNHQSYLVNQLITALCTDEAPAADREALRHTLLQGIFPAYLEEAFATSTSFLIAQPLLRALPSILDSMIFDLRIMQPSSLSSTTASIIAFSHAFIRGSECIKDKPYIFREPHILSTLSYMLEAMTSVAPLLDYICSRLTASTNPPKPSIVTYMEQLGTFITEMLQDLLPTTIPIYEGDAHAPCADSSRDDLLAFCKRGLQDGLKRNWSESRGGIWFGQGQARREVLFDAGLLEEERARLEGCIDGFGRVLVSLYGEGDRGFETLGSCRVDDVVV</sequence>
<feature type="region of interest" description="Disordered" evidence="1">
    <location>
        <begin position="802"/>
        <end position="841"/>
    </location>
</feature>
<dbReference type="OrthoDB" id="2386201at2759"/>
<feature type="region of interest" description="Disordered" evidence="1">
    <location>
        <begin position="1"/>
        <end position="158"/>
    </location>
</feature>
<feature type="region of interest" description="Disordered" evidence="1">
    <location>
        <begin position="858"/>
        <end position="877"/>
    </location>
</feature>
<feature type="compositionally biased region" description="Polar residues" evidence="1">
    <location>
        <begin position="398"/>
        <end position="408"/>
    </location>
</feature>
<feature type="region of interest" description="Disordered" evidence="1">
    <location>
        <begin position="752"/>
        <end position="771"/>
    </location>
</feature>
<feature type="compositionally biased region" description="Acidic residues" evidence="1">
    <location>
        <begin position="1693"/>
        <end position="1708"/>
    </location>
</feature>
<dbReference type="VEuPathDB" id="FungiDB:LEMA_P041250.1"/>
<dbReference type="GO" id="GO:0031297">
    <property type="term" value="P:replication fork processing"/>
    <property type="evidence" value="ECO:0007669"/>
    <property type="project" value="InterPro"/>
</dbReference>
<feature type="compositionally biased region" description="Polar residues" evidence="1">
    <location>
        <begin position="183"/>
        <end position="219"/>
    </location>
</feature>
<dbReference type="Pfam" id="PF09462">
    <property type="entry name" value="Mus7"/>
    <property type="match status" value="1"/>
</dbReference>
<feature type="compositionally biased region" description="Polar residues" evidence="1">
    <location>
        <begin position="379"/>
        <end position="390"/>
    </location>
</feature>
<feature type="compositionally biased region" description="Low complexity" evidence="1">
    <location>
        <begin position="505"/>
        <end position="515"/>
    </location>
</feature>
<evidence type="ECO:0008006" key="4">
    <source>
        <dbReference type="Google" id="ProtNLM"/>
    </source>
</evidence>
<feature type="compositionally biased region" description="Low complexity" evidence="1">
    <location>
        <begin position="240"/>
        <end position="250"/>
    </location>
</feature>
<dbReference type="PANTHER" id="PTHR28122:SF1">
    <property type="entry name" value="E3 UBIQUITIN-PROTEIN LIGASE SUBSTRATE RECEPTOR MMS22"/>
    <property type="match status" value="1"/>
</dbReference>
<evidence type="ECO:0000256" key="1">
    <source>
        <dbReference type="SAM" id="MobiDB-lite"/>
    </source>
</evidence>
<dbReference type="GO" id="GO:0035361">
    <property type="term" value="C:Cul8-RING ubiquitin ligase complex"/>
    <property type="evidence" value="ECO:0007669"/>
    <property type="project" value="TreeGrafter"/>
</dbReference>
<feature type="region of interest" description="Disordered" evidence="1">
    <location>
        <begin position="1685"/>
        <end position="1719"/>
    </location>
</feature>
<dbReference type="HOGENOM" id="CLU_000374_2_0_1"/>
<feature type="region of interest" description="Disordered" evidence="1">
    <location>
        <begin position="309"/>
        <end position="520"/>
    </location>
</feature>
<feature type="region of interest" description="Disordered" evidence="1">
    <location>
        <begin position="176"/>
        <end position="258"/>
    </location>
</feature>
<dbReference type="OMA" id="DNRIDYM"/>
<feature type="region of interest" description="Disordered" evidence="1">
    <location>
        <begin position="544"/>
        <end position="596"/>
    </location>
</feature>
<dbReference type="STRING" id="985895.E4ZPJ9"/>
<dbReference type="InParanoid" id="E4ZPJ9"/>
<reference evidence="3" key="1">
    <citation type="journal article" date="2011" name="Nat. Commun.">
        <title>Effector diversification within compartments of the Leptosphaeria maculans genome affected by Repeat-Induced Point mutations.</title>
        <authorList>
            <person name="Rouxel T."/>
            <person name="Grandaubert J."/>
            <person name="Hane J.K."/>
            <person name="Hoede C."/>
            <person name="van de Wouw A.P."/>
            <person name="Couloux A."/>
            <person name="Dominguez V."/>
            <person name="Anthouard V."/>
            <person name="Bally P."/>
            <person name="Bourras S."/>
            <person name="Cozijnsen A.J."/>
            <person name="Ciuffetti L.M."/>
            <person name="Degrave A."/>
            <person name="Dilmaghani A."/>
            <person name="Duret L."/>
            <person name="Fudal I."/>
            <person name="Goodwin S.B."/>
            <person name="Gout L."/>
            <person name="Glaser N."/>
            <person name="Linglin J."/>
            <person name="Kema G.H.J."/>
            <person name="Lapalu N."/>
            <person name="Lawrence C.B."/>
            <person name="May K."/>
            <person name="Meyer M."/>
            <person name="Ollivier B."/>
            <person name="Poulain J."/>
            <person name="Schoch C.L."/>
            <person name="Simon A."/>
            <person name="Spatafora J.W."/>
            <person name="Stachowiak A."/>
            <person name="Turgeon B.G."/>
            <person name="Tyler B.M."/>
            <person name="Vincent D."/>
            <person name="Weissenbach J."/>
            <person name="Amselem J."/>
            <person name="Quesneville H."/>
            <person name="Oliver R.P."/>
            <person name="Wincker P."/>
            <person name="Balesdent M.-H."/>
            <person name="Howlett B.J."/>
        </authorList>
    </citation>
    <scope>NUCLEOTIDE SEQUENCE [LARGE SCALE GENOMIC DNA]</scope>
    <source>
        <strain evidence="3">JN3 / isolate v23.1.3 / race Av1-4-5-6-7-8</strain>
    </source>
</reference>
<feature type="compositionally biased region" description="Basic and acidic residues" evidence="1">
    <location>
        <begin position="544"/>
        <end position="561"/>
    </location>
</feature>
<feature type="compositionally biased region" description="Polar residues" evidence="1">
    <location>
        <begin position="804"/>
        <end position="826"/>
    </location>
</feature>
<dbReference type="PANTHER" id="PTHR28122">
    <property type="entry name" value="E3 UBIQUITIN-PROTEIN LIGASE SUBSTRATE RECEPTOR MMS22"/>
    <property type="match status" value="1"/>
</dbReference>
<feature type="compositionally biased region" description="Polar residues" evidence="1">
    <location>
        <begin position="118"/>
        <end position="130"/>
    </location>
</feature>
<dbReference type="Proteomes" id="UP000002668">
    <property type="component" value="Genome"/>
</dbReference>
<dbReference type="GO" id="GO:0005634">
    <property type="term" value="C:nucleus"/>
    <property type="evidence" value="ECO:0007669"/>
    <property type="project" value="InterPro"/>
</dbReference>
<dbReference type="eggNOG" id="ENOG502QSDS">
    <property type="taxonomic scope" value="Eukaryota"/>
</dbReference>
<feature type="compositionally biased region" description="Polar residues" evidence="1">
    <location>
        <begin position="456"/>
        <end position="470"/>
    </location>
</feature>
<dbReference type="InterPro" id="IPR019021">
    <property type="entry name" value="Mms22"/>
</dbReference>
<dbReference type="EMBL" id="FP929105">
    <property type="protein sequence ID" value="CBX93224.1"/>
    <property type="molecule type" value="Genomic_DNA"/>
</dbReference>
<feature type="compositionally biased region" description="Basic residues" evidence="1">
    <location>
        <begin position="579"/>
        <end position="589"/>
    </location>
</feature>
<feature type="region of interest" description="Disordered" evidence="1">
    <location>
        <begin position="656"/>
        <end position="736"/>
    </location>
</feature>
<gene>
    <name evidence="2" type="ORF">LEMA_P041250.1</name>
</gene>
<evidence type="ECO:0000313" key="3">
    <source>
        <dbReference type="Proteomes" id="UP000002668"/>
    </source>
</evidence>
<accession>E4ZPJ9</accession>
<evidence type="ECO:0000313" key="2">
    <source>
        <dbReference type="EMBL" id="CBX93224.1"/>
    </source>
</evidence>
<protein>
    <recommendedName>
        <fullName evidence="4">Mus7/MMS22 family protein</fullName>
    </recommendedName>
</protein>
<keyword evidence="3" id="KW-1185">Reference proteome</keyword>
<dbReference type="GO" id="GO:0000724">
    <property type="term" value="P:double-strand break repair via homologous recombination"/>
    <property type="evidence" value="ECO:0007669"/>
    <property type="project" value="TreeGrafter"/>
</dbReference>
<organism evidence="3">
    <name type="scientific">Leptosphaeria maculans (strain JN3 / isolate v23.1.3 / race Av1-4-5-6-7-8)</name>
    <name type="common">Blackleg fungus</name>
    <name type="synonym">Phoma lingam</name>
    <dbReference type="NCBI Taxonomy" id="985895"/>
    <lineage>
        <taxon>Eukaryota</taxon>
        <taxon>Fungi</taxon>
        <taxon>Dikarya</taxon>
        <taxon>Ascomycota</taxon>
        <taxon>Pezizomycotina</taxon>
        <taxon>Dothideomycetes</taxon>
        <taxon>Pleosporomycetidae</taxon>
        <taxon>Pleosporales</taxon>
        <taxon>Pleosporineae</taxon>
        <taxon>Leptosphaeriaceae</taxon>
        <taxon>Plenodomus</taxon>
        <taxon>Plenodomus lingam/Leptosphaeria maculans species complex</taxon>
    </lineage>
</organism>
<name>E4ZPJ9_LEPMJ</name>